<dbReference type="SMART" id="SM00091">
    <property type="entry name" value="PAS"/>
    <property type="match status" value="4"/>
</dbReference>
<dbReference type="InterPro" id="IPR000700">
    <property type="entry name" value="PAS-assoc_C"/>
</dbReference>
<dbReference type="CDD" id="cd17546">
    <property type="entry name" value="REC_hyHK_CKI1_RcsC-like"/>
    <property type="match status" value="1"/>
</dbReference>
<comment type="catalytic activity">
    <reaction evidence="1">
        <text>ATP + protein L-histidine = ADP + protein N-phospho-L-histidine.</text>
        <dbReference type="EC" id="2.7.13.3"/>
    </reaction>
</comment>
<dbReference type="PANTHER" id="PTHR43047">
    <property type="entry name" value="TWO-COMPONENT HISTIDINE PROTEIN KINASE"/>
    <property type="match status" value="1"/>
</dbReference>
<dbReference type="Gene3D" id="3.30.450.40">
    <property type="match status" value="1"/>
</dbReference>
<dbReference type="InterPro" id="IPR001610">
    <property type="entry name" value="PAC"/>
</dbReference>
<dbReference type="NCBIfam" id="TIGR00229">
    <property type="entry name" value="sensory_box"/>
    <property type="match status" value="2"/>
</dbReference>
<dbReference type="Gene3D" id="3.30.565.10">
    <property type="entry name" value="Histidine kinase-like ATPase, C-terminal domain"/>
    <property type="match status" value="1"/>
</dbReference>
<dbReference type="SUPFAM" id="SSF55781">
    <property type="entry name" value="GAF domain-like"/>
    <property type="match status" value="1"/>
</dbReference>
<dbReference type="InterPro" id="IPR004358">
    <property type="entry name" value="Sig_transdc_His_kin-like_C"/>
</dbReference>
<evidence type="ECO:0000256" key="5">
    <source>
        <dbReference type="ARBA" id="ARBA00022777"/>
    </source>
</evidence>
<keyword evidence="7" id="KW-0175">Coiled coil</keyword>
<dbReference type="CDD" id="cd00082">
    <property type="entry name" value="HisKA"/>
    <property type="match status" value="1"/>
</dbReference>
<dbReference type="EC" id="2.7.13.3" evidence="2"/>
<dbReference type="Pfam" id="PF08447">
    <property type="entry name" value="PAS_3"/>
    <property type="match status" value="1"/>
</dbReference>
<dbReference type="SMART" id="SM00086">
    <property type="entry name" value="PAC"/>
    <property type="match status" value="3"/>
</dbReference>
<reference evidence="12 13" key="1">
    <citation type="journal article" date="2017" name="Front. Microbiol.">
        <title>Labilibaculum manganireducens gen. nov., sp. nov. and Labilibaculum filiforme sp. nov., Novel Bacteroidetes Isolated from Subsurface Sediments of the Baltic Sea.</title>
        <authorList>
            <person name="Vandieken V."/>
            <person name="Marshall I.P."/>
            <person name="Niemann H."/>
            <person name="Engelen B."/>
            <person name="Cypionka H."/>
        </authorList>
    </citation>
    <scope>NUCLEOTIDE SEQUENCE [LARGE SCALE GENOMIC DNA]</scope>
    <source>
        <strain evidence="12 13">59.16B</strain>
    </source>
</reference>
<dbReference type="SUPFAM" id="SSF55874">
    <property type="entry name" value="ATPase domain of HSP90 chaperone/DNA topoisomerase II/histidine kinase"/>
    <property type="match status" value="1"/>
</dbReference>
<dbReference type="InterPro" id="IPR003661">
    <property type="entry name" value="HisK_dim/P_dom"/>
</dbReference>
<evidence type="ECO:0000256" key="3">
    <source>
        <dbReference type="ARBA" id="ARBA00022553"/>
    </source>
</evidence>
<feature type="domain" description="PAS" evidence="10">
    <location>
        <begin position="429"/>
        <end position="476"/>
    </location>
</feature>
<accession>A0A2N3HYI5</accession>
<dbReference type="InterPro" id="IPR001789">
    <property type="entry name" value="Sig_transdc_resp-reg_receiver"/>
</dbReference>
<dbReference type="GO" id="GO:0009927">
    <property type="term" value="F:histidine phosphotransfer kinase activity"/>
    <property type="evidence" value="ECO:0007669"/>
    <property type="project" value="TreeGrafter"/>
</dbReference>
<dbReference type="InterPro" id="IPR000014">
    <property type="entry name" value="PAS"/>
</dbReference>
<dbReference type="SUPFAM" id="SSF52172">
    <property type="entry name" value="CheY-like"/>
    <property type="match status" value="1"/>
</dbReference>
<feature type="domain" description="Histidine kinase" evidence="8">
    <location>
        <begin position="751"/>
        <end position="970"/>
    </location>
</feature>
<dbReference type="EMBL" id="MVDD01000006">
    <property type="protein sequence ID" value="PKQ63128.1"/>
    <property type="molecule type" value="Genomic_DNA"/>
</dbReference>
<evidence type="ECO:0000313" key="13">
    <source>
        <dbReference type="Proteomes" id="UP000233535"/>
    </source>
</evidence>
<feature type="domain" description="PAC" evidence="11">
    <location>
        <begin position="376"/>
        <end position="428"/>
    </location>
</feature>
<feature type="domain" description="Response regulatory" evidence="9">
    <location>
        <begin position="993"/>
        <end position="1108"/>
    </location>
</feature>
<evidence type="ECO:0000259" key="9">
    <source>
        <dbReference type="PROSITE" id="PS50110"/>
    </source>
</evidence>
<dbReference type="PROSITE" id="PS50113">
    <property type="entry name" value="PAC"/>
    <property type="match status" value="1"/>
</dbReference>
<dbReference type="SMART" id="SM00448">
    <property type="entry name" value="REC"/>
    <property type="match status" value="1"/>
</dbReference>
<dbReference type="GO" id="GO:0000155">
    <property type="term" value="F:phosphorelay sensor kinase activity"/>
    <property type="evidence" value="ECO:0007669"/>
    <property type="project" value="InterPro"/>
</dbReference>
<dbReference type="InterPro" id="IPR013655">
    <property type="entry name" value="PAS_fold_3"/>
</dbReference>
<dbReference type="PROSITE" id="PS50109">
    <property type="entry name" value="HIS_KIN"/>
    <property type="match status" value="1"/>
</dbReference>
<gene>
    <name evidence="12" type="ORF">BZG02_10220</name>
</gene>
<dbReference type="GO" id="GO:0005886">
    <property type="term" value="C:plasma membrane"/>
    <property type="evidence" value="ECO:0007669"/>
    <property type="project" value="TreeGrafter"/>
</dbReference>
<evidence type="ECO:0000256" key="6">
    <source>
        <dbReference type="PROSITE-ProRule" id="PRU00169"/>
    </source>
</evidence>
<dbReference type="InterPro" id="IPR036097">
    <property type="entry name" value="HisK_dim/P_sf"/>
</dbReference>
<dbReference type="InterPro" id="IPR003018">
    <property type="entry name" value="GAF"/>
</dbReference>
<dbReference type="PRINTS" id="PR00344">
    <property type="entry name" value="BCTRLSENSOR"/>
</dbReference>
<evidence type="ECO:0000256" key="1">
    <source>
        <dbReference type="ARBA" id="ARBA00000085"/>
    </source>
</evidence>
<dbReference type="Pfam" id="PF01590">
    <property type="entry name" value="GAF"/>
    <property type="match status" value="1"/>
</dbReference>
<dbReference type="Pfam" id="PF13426">
    <property type="entry name" value="PAS_9"/>
    <property type="match status" value="2"/>
</dbReference>
<feature type="coiled-coil region" evidence="7">
    <location>
        <begin position="3"/>
        <end position="40"/>
    </location>
</feature>
<dbReference type="Pfam" id="PF02518">
    <property type="entry name" value="HATPase_c"/>
    <property type="match status" value="1"/>
</dbReference>
<dbReference type="Proteomes" id="UP000233535">
    <property type="component" value="Unassembled WGS sequence"/>
</dbReference>
<feature type="domain" description="PAS" evidence="10">
    <location>
        <begin position="50"/>
        <end position="86"/>
    </location>
</feature>
<evidence type="ECO:0000256" key="7">
    <source>
        <dbReference type="SAM" id="Coils"/>
    </source>
</evidence>
<feature type="domain" description="PAS" evidence="10">
    <location>
        <begin position="319"/>
        <end position="373"/>
    </location>
</feature>
<dbReference type="PROSITE" id="PS50112">
    <property type="entry name" value="PAS"/>
    <property type="match status" value="3"/>
</dbReference>
<organism evidence="12 13">
    <name type="scientific">Labilibaculum filiforme</name>
    <dbReference type="NCBI Taxonomy" id="1940526"/>
    <lineage>
        <taxon>Bacteria</taxon>
        <taxon>Pseudomonadati</taxon>
        <taxon>Bacteroidota</taxon>
        <taxon>Bacteroidia</taxon>
        <taxon>Marinilabiliales</taxon>
        <taxon>Marinifilaceae</taxon>
        <taxon>Labilibaculum</taxon>
    </lineage>
</organism>
<keyword evidence="13" id="KW-1185">Reference proteome</keyword>
<dbReference type="InterPro" id="IPR003594">
    <property type="entry name" value="HATPase_dom"/>
</dbReference>
<dbReference type="PROSITE" id="PS50110">
    <property type="entry name" value="RESPONSE_REGULATORY"/>
    <property type="match status" value="1"/>
</dbReference>
<dbReference type="Pfam" id="PF00512">
    <property type="entry name" value="HisKA"/>
    <property type="match status" value="1"/>
</dbReference>
<dbReference type="PANTHER" id="PTHR43047:SF72">
    <property type="entry name" value="OSMOSENSING HISTIDINE PROTEIN KINASE SLN1"/>
    <property type="match status" value="1"/>
</dbReference>
<evidence type="ECO:0000313" key="12">
    <source>
        <dbReference type="EMBL" id="PKQ63128.1"/>
    </source>
</evidence>
<evidence type="ECO:0000256" key="4">
    <source>
        <dbReference type="ARBA" id="ARBA00022679"/>
    </source>
</evidence>
<dbReference type="SMART" id="SM00065">
    <property type="entry name" value="GAF"/>
    <property type="match status" value="1"/>
</dbReference>
<keyword evidence="4" id="KW-0808">Transferase</keyword>
<dbReference type="SMART" id="SM00387">
    <property type="entry name" value="HATPase_c"/>
    <property type="match status" value="1"/>
</dbReference>
<dbReference type="Gene3D" id="3.30.450.20">
    <property type="entry name" value="PAS domain"/>
    <property type="match status" value="4"/>
</dbReference>
<name>A0A2N3HYI5_9BACT</name>
<dbReference type="AlphaFoldDB" id="A0A2N3HYI5"/>
<dbReference type="SUPFAM" id="SSF55785">
    <property type="entry name" value="PYP-like sensor domain (PAS domain)"/>
    <property type="match status" value="4"/>
</dbReference>
<dbReference type="SMART" id="SM00388">
    <property type="entry name" value="HisKA"/>
    <property type="match status" value="1"/>
</dbReference>
<evidence type="ECO:0000259" key="8">
    <source>
        <dbReference type="PROSITE" id="PS50109"/>
    </source>
</evidence>
<protein>
    <recommendedName>
        <fullName evidence="2">histidine kinase</fullName>
        <ecNumber evidence="2">2.7.13.3</ecNumber>
    </recommendedName>
</protein>
<dbReference type="Pfam" id="PF00072">
    <property type="entry name" value="Response_reg"/>
    <property type="match status" value="1"/>
</dbReference>
<evidence type="ECO:0000259" key="10">
    <source>
        <dbReference type="PROSITE" id="PS50112"/>
    </source>
</evidence>
<dbReference type="InterPro" id="IPR029016">
    <property type="entry name" value="GAF-like_dom_sf"/>
</dbReference>
<proteinExistence type="predicted"/>
<dbReference type="InterPro" id="IPR035965">
    <property type="entry name" value="PAS-like_dom_sf"/>
</dbReference>
<evidence type="ECO:0000259" key="11">
    <source>
        <dbReference type="PROSITE" id="PS50113"/>
    </source>
</evidence>
<comment type="caution">
    <text evidence="12">The sequence shown here is derived from an EMBL/GenBank/DDBJ whole genome shotgun (WGS) entry which is preliminary data.</text>
</comment>
<dbReference type="Gene3D" id="1.10.287.130">
    <property type="match status" value="1"/>
</dbReference>
<evidence type="ECO:0000256" key="2">
    <source>
        <dbReference type="ARBA" id="ARBA00012438"/>
    </source>
</evidence>
<dbReference type="InterPro" id="IPR005467">
    <property type="entry name" value="His_kinase_dom"/>
</dbReference>
<dbReference type="SUPFAM" id="SSF47384">
    <property type="entry name" value="Homodimeric domain of signal transducing histidine kinase"/>
    <property type="match status" value="1"/>
</dbReference>
<dbReference type="CDD" id="cd00130">
    <property type="entry name" value="PAS"/>
    <property type="match status" value="3"/>
</dbReference>
<dbReference type="Gene3D" id="3.40.50.2300">
    <property type="match status" value="1"/>
</dbReference>
<keyword evidence="5" id="KW-0418">Kinase</keyword>
<sequence length="1116" mass="127616">MSFDKFERKLSEYKERIVELENLLEKVKEERDKLTQNQERKDGIDRADVLFNTTNQGIIIRNKIGKIVYVNPSASRILGVDKEFLLHTESFEPQLKNILPDGTLMTKEFHPAHIALTTGKEVTNAIIGIYNPEKQAVVWVSITSTPLLNKNTGGIEQVFTIFEEITERLVAEKRLKESEAKANALLETIPDLILRISKSGKVIDLHGEEEGLFLLEESVVGLDIRKVFEASLTQEFVRAMTEASESRRVQVFDYRQRIENRGVCYFEFRISNSGESETTAIVRNVTAQKRLHRKSIEATRRLSTLMGNLTGMVYRCLADESWTMLYVSQGVLSLTGHTPEELNYNSTIAYNDLIHPDDRSYVDEVVKEGSERNERFTIEYRINSKDGKLKWVFEQGITIKDQKNRPLFIEGYITDVTESKIVENNLKQSENKFRILFNSLNDAVFVHPWDESGFQKFVEVNDAAIQRYGYTREEFVKLKPADLSWSNKFHVKEQNTIRETLREKGQVSFETKQRTKSGKVIPVVISANLIELNGAKFIQSIVRDVSYRKLSEARLKHKTEMEKLLIDISGDFIGSSLSEVDQLIYKALKNISEFTNTDRSYVFLLDEKRVFLNNTHEWCREGIVSKKEVSQNLPVQDFYWWIEKFKQREHVYLSSSELLSKAVQKTFANLHSDLKSLLVLPIVSHEFLVGFVGFDSILVENEWDAEDIGLLYAFANVLAGVLHRKNFEQKLIFAKEKAEESDQLKSTFLASMSHELRTPLNAIIGFSGLVNSDASIDKIVKWNEIIRSSGKHLLEIIEAIFDVSLLQAKEAKVRKEEFSLSELFLTLQQYVKSELVKSKKSKLTTHLKCTPDKDFYLNSDKTKLIQLLTNLLNNAIKYTQSGNITYGYRVEGADITFYVSDTGIGILPEHRKVIFDIFRQIEEPSLGMQSGVGLGLAICKEISNLLNGELWLTSEKDKGTDFYFCLKNVVHSKSKNGEAVTTEISAPSLKNETILVVEDIEFNYLLINEILAPTSAKVIWAKNGREALQMVANKMDIDLILMDVKMPVLDGYKASVQILKLNPNIPIIAQTAYALKQDQKKVTELGFKGYISKPIDKEALYKLLWKFLQPNLMPKD</sequence>
<dbReference type="InterPro" id="IPR036890">
    <property type="entry name" value="HATPase_C_sf"/>
</dbReference>
<feature type="modified residue" description="4-aspartylphosphate" evidence="6">
    <location>
        <position position="1043"/>
    </location>
</feature>
<dbReference type="RefSeq" id="WP_180335690.1">
    <property type="nucleotide sequence ID" value="NZ_MVDD01000006.1"/>
</dbReference>
<dbReference type="InterPro" id="IPR011006">
    <property type="entry name" value="CheY-like_superfamily"/>
</dbReference>
<keyword evidence="3 6" id="KW-0597">Phosphoprotein</keyword>